<keyword evidence="2 4" id="KW-0853">WD repeat</keyword>
<protein>
    <recommendedName>
        <fullName evidence="5">Serine/threonine-protein phosphatase 2A 55 kDa regulatory subunit B</fullName>
    </recommendedName>
</protein>
<comment type="similarity">
    <text evidence="1 5">Belongs to the phosphatase 2A regulatory subunit B family.</text>
</comment>
<keyword evidence="8" id="KW-1185">Reference proteome</keyword>
<dbReference type="InterPro" id="IPR036322">
    <property type="entry name" value="WD40_repeat_dom_sf"/>
</dbReference>
<evidence type="ECO:0000256" key="1">
    <source>
        <dbReference type="ARBA" id="ARBA00008259"/>
    </source>
</evidence>
<dbReference type="SMART" id="SM00320">
    <property type="entry name" value="WD40"/>
    <property type="match status" value="6"/>
</dbReference>
<evidence type="ECO:0000256" key="3">
    <source>
        <dbReference type="ARBA" id="ARBA00022737"/>
    </source>
</evidence>
<accession>A0ABQ9WYZ9</accession>
<name>A0ABQ9WYZ9_9EUKA</name>
<dbReference type="InterPro" id="IPR015943">
    <property type="entry name" value="WD40/YVTN_repeat-like_dom_sf"/>
</dbReference>
<dbReference type="InterPro" id="IPR001680">
    <property type="entry name" value="WD40_rpt"/>
</dbReference>
<evidence type="ECO:0000256" key="4">
    <source>
        <dbReference type="PROSITE-ProRule" id="PRU00221"/>
    </source>
</evidence>
<dbReference type="PANTHER" id="PTHR11871">
    <property type="entry name" value="PROTEIN PHOSPHATASE PP2A REGULATORY SUBUNIT B"/>
    <property type="match status" value="1"/>
</dbReference>
<organism evidence="7 8">
    <name type="scientific">Blattamonas nauphoetae</name>
    <dbReference type="NCBI Taxonomy" id="2049346"/>
    <lineage>
        <taxon>Eukaryota</taxon>
        <taxon>Metamonada</taxon>
        <taxon>Preaxostyla</taxon>
        <taxon>Oxymonadida</taxon>
        <taxon>Blattamonas</taxon>
    </lineage>
</organism>
<dbReference type="Pfam" id="PF00400">
    <property type="entry name" value="WD40"/>
    <property type="match status" value="1"/>
</dbReference>
<evidence type="ECO:0000256" key="6">
    <source>
        <dbReference type="SAM" id="Coils"/>
    </source>
</evidence>
<keyword evidence="6" id="KW-0175">Coiled coil</keyword>
<dbReference type="Proteomes" id="UP001281761">
    <property type="component" value="Unassembled WGS sequence"/>
</dbReference>
<dbReference type="SUPFAM" id="SSF50978">
    <property type="entry name" value="WD40 repeat-like"/>
    <property type="match status" value="1"/>
</dbReference>
<dbReference type="Gene3D" id="2.130.10.10">
    <property type="entry name" value="YVTN repeat-like/Quinoprotein amine dehydrogenase"/>
    <property type="match status" value="2"/>
</dbReference>
<reference evidence="7 8" key="1">
    <citation type="journal article" date="2022" name="bioRxiv">
        <title>Genomics of Preaxostyla Flagellates Illuminates Evolutionary Transitions and the Path Towards Mitochondrial Loss.</title>
        <authorList>
            <person name="Novak L.V.F."/>
            <person name="Treitli S.C."/>
            <person name="Pyrih J."/>
            <person name="Halakuc P."/>
            <person name="Pipaliya S.V."/>
            <person name="Vacek V."/>
            <person name="Brzon O."/>
            <person name="Soukal P."/>
            <person name="Eme L."/>
            <person name="Dacks J.B."/>
            <person name="Karnkowska A."/>
            <person name="Elias M."/>
            <person name="Hampl V."/>
        </authorList>
    </citation>
    <scope>NUCLEOTIDE SEQUENCE [LARGE SCALE GENOMIC DNA]</scope>
    <source>
        <strain evidence="7">NAU3</strain>
        <tissue evidence="7">Gut</tissue>
    </source>
</reference>
<sequence length="591" mass="66554">MQPSPLMDIITKAQTTLARISSLMIETLGNLPQHLAEIQRTNPSLAQAELDQATNAFCSELTSLSTQFTQHVEHISDLGDEEIQMESIRAQQEANSALNSEIETLLAELDSYNKTFKDARSTCTLHQRILHLPFCSSLLSTNMDSSKHNWHFCQVFGDRNVENVQKADIISAIQFDQSGDYMAAGDNGGRLVLFNIAKHTKSGSKTKVEYNFITEFQSHEPDFDHLRSLEIEERINDIKFLPQRTDSHLLLTTNDKTIKLWKVTPTTPMSVGRLNMITDQSGRLIPGKTAASLRVPTLMKSEPTLLSSSKTIYQNGHTYNINSISLSPDNETFISSDDLRVNMWNFDRPDTVFNLVDIKPDNIEDITQVITCASMHPSQDNIFMYSTSKGYVRICDMRQKAILDEPTAELNDTTSAAARTTLPSPSPEVANFVCDSQYSSDGQYIVSRDFFNIRLWDPRVPTRPVFAVPLHDAIRGRLSNHLDSDAPFDKFTCCFSPDNKYVLTGTYNNRFSCFDLRGRLDSCIEATRLIPQKKKTKVTLGSRATEASRMFAEPLTAETVQFNKRLVKLAWHPKANILALCACSNLYLYAD</sequence>
<gene>
    <name evidence="7" type="ORF">BLNAU_20323</name>
</gene>
<feature type="coiled-coil region" evidence="6">
    <location>
        <begin position="88"/>
        <end position="122"/>
    </location>
</feature>
<dbReference type="InterPro" id="IPR000009">
    <property type="entry name" value="PP2A_PR55"/>
</dbReference>
<evidence type="ECO:0000256" key="5">
    <source>
        <dbReference type="RuleBase" id="RU331113"/>
    </source>
</evidence>
<feature type="repeat" description="WD" evidence="4">
    <location>
        <begin position="314"/>
        <end position="354"/>
    </location>
</feature>
<dbReference type="PROSITE" id="PS50082">
    <property type="entry name" value="WD_REPEATS_2"/>
    <property type="match status" value="1"/>
</dbReference>
<evidence type="ECO:0000256" key="2">
    <source>
        <dbReference type="ARBA" id="ARBA00022574"/>
    </source>
</evidence>
<evidence type="ECO:0000313" key="7">
    <source>
        <dbReference type="EMBL" id="KAK2944738.1"/>
    </source>
</evidence>
<dbReference type="EMBL" id="JARBJD010000286">
    <property type="protein sequence ID" value="KAK2944738.1"/>
    <property type="molecule type" value="Genomic_DNA"/>
</dbReference>
<proteinExistence type="inferred from homology"/>
<dbReference type="PRINTS" id="PR00600">
    <property type="entry name" value="PP2APR55"/>
</dbReference>
<evidence type="ECO:0000313" key="8">
    <source>
        <dbReference type="Proteomes" id="UP001281761"/>
    </source>
</evidence>
<dbReference type="PROSITE" id="PS00678">
    <property type="entry name" value="WD_REPEATS_1"/>
    <property type="match status" value="1"/>
</dbReference>
<comment type="caution">
    <text evidence="7">The sequence shown here is derived from an EMBL/GenBank/DDBJ whole genome shotgun (WGS) entry which is preliminary data.</text>
</comment>
<dbReference type="InterPro" id="IPR019775">
    <property type="entry name" value="WD40_repeat_CS"/>
</dbReference>
<keyword evidence="3 5" id="KW-0677">Repeat</keyword>